<dbReference type="PROSITE" id="PS00629">
    <property type="entry name" value="IMP_1"/>
    <property type="match status" value="1"/>
</dbReference>
<evidence type="ECO:0000256" key="8">
    <source>
        <dbReference type="ARBA" id="ARBA00022842"/>
    </source>
</evidence>
<dbReference type="GO" id="GO:0008934">
    <property type="term" value="F:inositol monophosphate 1-phosphatase activity"/>
    <property type="evidence" value="ECO:0007669"/>
    <property type="project" value="InterPro"/>
</dbReference>
<dbReference type="Pfam" id="PF00459">
    <property type="entry name" value="Inositol_P"/>
    <property type="match status" value="1"/>
</dbReference>
<dbReference type="SUPFAM" id="SSF56655">
    <property type="entry name" value="Carbohydrate phosphatase"/>
    <property type="match status" value="1"/>
</dbReference>
<dbReference type="PRINTS" id="PR01959">
    <property type="entry name" value="SBIMPHPHTASE"/>
</dbReference>
<evidence type="ECO:0000256" key="10">
    <source>
        <dbReference type="RuleBase" id="RU364068"/>
    </source>
</evidence>
<dbReference type="EMBL" id="WTYR01000001">
    <property type="protein sequence ID" value="MXP09396.1"/>
    <property type="molecule type" value="Genomic_DNA"/>
</dbReference>
<sequence length="279" mass="30437">MPVLPGIIRVMEKAARKAGGRLRRDFGEVEHLQVSRKGPADFVSKADMRAERALWDELKHARPDWGFVLEESGTIEGDPDKPRFIIDPLDGTSNFIHAIPHFAISIAVQEPKLGGGGWGEVSSGIVYNPVTDETFWAEKSNGAWLHDGRLRVSGRKRLDESLIATGIPFAGAGDPAEWTAIYNKLAPEIAGIRRFGAASLDLAWLAAGRYDAFWESGLKPWDTAAGCLLVREAGGFVSDYRGRSLPICDKEVLAGNDVLHSKVHKLVVEARKTLKTSAG</sequence>
<comment type="caution">
    <text evidence="11">The sequence shown here is derived from an EMBL/GenBank/DDBJ whole genome shotgun (WGS) entry which is preliminary data.</text>
</comment>
<dbReference type="PROSITE" id="PS00630">
    <property type="entry name" value="IMP_2"/>
    <property type="match status" value="1"/>
</dbReference>
<dbReference type="RefSeq" id="WP_160616093.1">
    <property type="nucleotide sequence ID" value="NZ_WTYR01000001.1"/>
</dbReference>
<gene>
    <name evidence="11" type="ORF">GRI68_04315</name>
</gene>
<dbReference type="Proteomes" id="UP000429229">
    <property type="component" value="Unassembled WGS sequence"/>
</dbReference>
<dbReference type="PRINTS" id="PR00377">
    <property type="entry name" value="IMPHPHTASES"/>
</dbReference>
<dbReference type="OrthoDB" id="9785695at2"/>
<dbReference type="AlphaFoldDB" id="A0A6I4U0U4"/>
<organism evidence="11 12">
    <name type="scientific">Alteriqipengyuania halimionae</name>
    <dbReference type="NCBI Taxonomy" id="1926630"/>
    <lineage>
        <taxon>Bacteria</taxon>
        <taxon>Pseudomonadati</taxon>
        <taxon>Pseudomonadota</taxon>
        <taxon>Alphaproteobacteria</taxon>
        <taxon>Sphingomonadales</taxon>
        <taxon>Erythrobacteraceae</taxon>
        <taxon>Alteriqipengyuania</taxon>
    </lineage>
</organism>
<dbReference type="GO" id="GO:0046872">
    <property type="term" value="F:metal ion binding"/>
    <property type="evidence" value="ECO:0007669"/>
    <property type="project" value="UniProtKB-KW"/>
</dbReference>
<dbReference type="Gene3D" id="3.30.540.10">
    <property type="entry name" value="Fructose-1,6-Bisphosphatase, subunit A, domain 1"/>
    <property type="match status" value="1"/>
</dbReference>
<dbReference type="InterPro" id="IPR020583">
    <property type="entry name" value="Inositol_monoP_metal-BS"/>
</dbReference>
<dbReference type="FunFam" id="3.30.540.10:FF:000003">
    <property type="entry name" value="Inositol-1-monophosphatase"/>
    <property type="match status" value="1"/>
</dbReference>
<dbReference type="EC" id="3.1.3.25" evidence="4 10"/>
<dbReference type="InterPro" id="IPR022337">
    <property type="entry name" value="Inositol_monophosphatase_SuhB"/>
</dbReference>
<keyword evidence="8 9" id="KW-0460">Magnesium</keyword>
<dbReference type="GO" id="GO:0046854">
    <property type="term" value="P:phosphatidylinositol phosphate biosynthetic process"/>
    <property type="evidence" value="ECO:0007669"/>
    <property type="project" value="InterPro"/>
</dbReference>
<evidence type="ECO:0000313" key="12">
    <source>
        <dbReference type="Proteomes" id="UP000429229"/>
    </source>
</evidence>
<evidence type="ECO:0000313" key="11">
    <source>
        <dbReference type="EMBL" id="MXP09396.1"/>
    </source>
</evidence>
<name>A0A6I4U0U4_9SPHN</name>
<dbReference type="CDD" id="cd01639">
    <property type="entry name" value="IMPase"/>
    <property type="match status" value="1"/>
</dbReference>
<evidence type="ECO:0000256" key="6">
    <source>
        <dbReference type="ARBA" id="ARBA00022723"/>
    </source>
</evidence>
<evidence type="ECO:0000256" key="5">
    <source>
        <dbReference type="ARBA" id="ARBA00019784"/>
    </source>
</evidence>
<dbReference type="GO" id="GO:0006020">
    <property type="term" value="P:inositol metabolic process"/>
    <property type="evidence" value="ECO:0007669"/>
    <property type="project" value="TreeGrafter"/>
</dbReference>
<protein>
    <recommendedName>
        <fullName evidence="5 10">Inositol-1-monophosphatase</fullName>
        <ecNumber evidence="4 10">3.1.3.25</ecNumber>
    </recommendedName>
</protein>
<evidence type="ECO:0000256" key="3">
    <source>
        <dbReference type="ARBA" id="ARBA00009759"/>
    </source>
</evidence>
<feature type="binding site" evidence="9">
    <location>
        <position position="87"/>
    </location>
    <ligand>
        <name>Mg(2+)</name>
        <dbReference type="ChEBI" id="CHEBI:18420"/>
        <label>1</label>
        <note>catalytic</note>
    </ligand>
</feature>
<keyword evidence="7 10" id="KW-0378">Hydrolase</keyword>
<comment type="similarity">
    <text evidence="3 10">Belongs to the inositol monophosphatase superfamily.</text>
</comment>
<keyword evidence="12" id="KW-1185">Reference proteome</keyword>
<feature type="binding site" evidence="9">
    <location>
        <position position="89"/>
    </location>
    <ligand>
        <name>Mg(2+)</name>
        <dbReference type="ChEBI" id="CHEBI:18420"/>
        <label>1</label>
        <note>catalytic</note>
    </ligand>
</feature>
<dbReference type="InterPro" id="IPR033942">
    <property type="entry name" value="IMPase"/>
</dbReference>
<dbReference type="Gene3D" id="3.40.190.80">
    <property type="match status" value="1"/>
</dbReference>
<accession>A0A6I4U0U4</accession>
<keyword evidence="6 9" id="KW-0479">Metal-binding</keyword>
<dbReference type="PANTHER" id="PTHR20854:SF4">
    <property type="entry name" value="INOSITOL-1-MONOPHOSPHATASE-RELATED"/>
    <property type="match status" value="1"/>
</dbReference>
<comment type="cofactor">
    <cofactor evidence="2 9 10">
        <name>Mg(2+)</name>
        <dbReference type="ChEBI" id="CHEBI:18420"/>
    </cofactor>
</comment>
<reference evidence="11 12" key="1">
    <citation type="submission" date="2019-12" db="EMBL/GenBank/DDBJ databases">
        <title>Genomic-based taxomic classification of the family Erythrobacteraceae.</title>
        <authorList>
            <person name="Xu L."/>
        </authorList>
    </citation>
    <scope>NUCLEOTIDE SEQUENCE [LARGE SCALE GENOMIC DNA]</scope>
    <source>
        <strain evidence="11 12">LMG 29519</strain>
    </source>
</reference>
<feature type="binding site" evidence="9">
    <location>
        <position position="222"/>
    </location>
    <ligand>
        <name>Mg(2+)</name>
        <dbReference type="ChEBI" id="CHEBI:18420"/>
        <label>1</label>
        <note>catalytic</note>
    </ligand>
</feature>
<evidence type="ECO:0000256" key="1">
    <source>
        <dbReference type="ARBA" id="ARBA00001033"/>
    </source>
</evidence>
<evidence type="ECO:0000256" key="7">
    <source>
        <dbReference type="ARBA" id="ARBA00022801"/>
    </source>
</evidence>
<dbReference type="InterPro" id="IPR020550">
    <property type="entry name" value="Inositol_monophosphatase_CS"/>
</dbReference>
<dbReference type="GO" id="GO:0007165">
    <property type="term" value="P:signal transduction"/>
    <property type="evidence" value="ECO:0007669"/>
    <property type="project" value="TreeGrafter"/>
</dbReference>
<evidence type="ECO:0000256" key="9">
    <source>
        <dbReference type="PIRSR" id="PIRSR600760-2"/>
    </source>
</evidence>
<dbReference type="PANTHER" id="PTHR20854">
    <property type="entry name" value="INOSITOL MONOPHOSPHATASE"/>
    <property type="match status" value="1"/>
</dbReference>
<proteinExistence type="inferred from homology"/>
<evidence type="ECO:0000256" key="4">
    <source>
        <dbReference type="ARBA" id="ARBA00013106"/>
    </source>
</evidence>
<dbReference type="InterPro" id="IPR000760">
    <property type="entry name" value="Inositol_monophosphatase-like"/>
</dbReference>
<feature type="binding site" evidence="9">
    <location>
        <position position="90"/>
    </location>
    <ligand>
        <name>Mg(2+)</name>
        <dbReference type="ChEBI" id="CHEBI:18420"/>
        <label>2</label>
    </ligand>
</feature>
<evidence type="ECO:0000256" key="2">
    <source>
        <dbReference type="ARBA" id="ARBA00001946"/>
    </source>
</evidence>
<comment type="catalytic activity">
    <reaction evidence="1 10">
        <text>a myo-inositol phosphate + H2O = myo-inositol + phosphate</text>
        <dbReference type="Rhea" id="RHEA:24056"/>
        <dbReference type="ChEBI" id="CHEBI:15377"/>
        <dbReference type="ChEBI" id="CHEBI:17268"/>
        <dbReference type="ChEBI" id="CHEBI:43474"/>
        <dbReference type="ChEBI" id="CHEBI:84139"/>
        <dbReference type="EC" id="3.1.3.25"/>
    </reaction>
</comment>
<feature type="binding site" evidence="9">
    <location>
        <position position="70"/>
    </location>
    <ligand>
        <name>Mg(2+)</name>
        <dbReference type="ChEBI" id="CHEBI:18420"/>
        <label>1</label>
        <note>catalytic</note>
    </ligand>
</feature>